<evidence type="ECO:0000313" key="3">
    <source>
        <dbReference type="Proteomes" id="UP000699462"/>
    </source>
</evidence>
<dbReference type="EMBL" id="JTDF01003729">
    <property type="protein sequence ID" value="KAF8567547.1"/>
    <property type="molecule type" value="Genomic_DNA"/>
</dbReference>
<evidence type="ECO:0000313" key="2">
    <source>
        <dbReference type="EMBL" id="KAF8567547.1"/>
    </source>
</evidence>
<proteinExistence type="predicted"/>
<organism evidence="2 3">
    <name type="scientific">Paragonimus westermani</name>
    <dbReference type="NCBI Taxonomy" id="34504"/>
    <lineage>
        <taxon>Eukaryota</taxon>
        <taxon>Metazoa</taxon>
        <taxon>Spiralia</taxon>
        <taxon>Lophotrochozoa</taxon>
        <taxon>Platyhelminthes</taxon>
        <taxon>Trematoda</taxon>
        <taxon>Digenea</taxon>
        <taxon>Plagiorchiida</taxon>
        <taxon>Troglotremata</taxon>
        <taxon>Troglotrematidae</taxon>
        <taxon>Paragonimus</taxon>
    </lineage>
</organism>
<feature type="chain" id="PRO_5035924450" evidence="1">
    <location>
        <begin position="21"/>
        <end position="107"/>
    </location>
</feature>
<gene>
    <name evidence="2" type="ORF">P879_04748</name>
</gene>
<dbReference type="Proteomes" id="UP000699462">
    <property type="component" value="Unassembled WGS sequence"/>
</dbReference>
<reference evidence="2 3" key="1">
    <citation type="submission" date="2019-07" db="EMBL/GenBank/DDBJ databases">
        <title>Annotation for the trematode Paragonimus westermani.</title>
        <authorList>
            <person name="Choi Y.-J."/>
        </authorList>
    </citation>
    <scope>NUCLEOTIDE SEQUENCE [LARGE SCALE GENOMIC DNA]</scope>
    <source>
        <strain evidence="2">180907_Pwestermani</strain>
    </source>
</reference>
<keyword evidence="1" id="KW-0732">Signal</keyword>
<evidence type="ECO:0000256" key="1">
    <source>
        <dbReference type="SAM" id="SignalP"/>
    </source>
</evidence>
<dbReference type="AlphaFoldDB" id="A0A8T0DLF1"/>
<keyword evidence="3" id="KW-1185">Reference proteome</keyword>
<name>A0A8T0DLF1_9TREM</name>
<feature type="signal peptide" evidence="1">
    <location>
        <begin position="1"/>
        <end position="20"/>
    </location>
</feature>
<sequence length="107" mass="12168">MHSLKFSDLLLLFLITTVHARSSQTGLNSRLRQSYRNGIPSSLVDEIFDYCFNALDNQEEGESKTDTAVLSQDTRRLVTMCVARLLDPESADVQTPVNFDRSTWRGR</sequence>
<protein>
    <submittedName>
        <fullName evidence="2">Uncharacterized protein</fullName>
    </submittedName>
</protein>
<comment type="caution">
    <text evidence="2">The sequence shown here is derived from an EMBL/GenBank/DDBJ whole genome shotgun (WGS) entry which is preliminary data.</text>
</comment>
<dbReference type="OrthoDB" id="6232096at2759"/>
<accession>A0A8T0DLF1</accession>